<dbReference type="Pfam" id="PF00702">
    <property type="entry name" value="Hydrolase"/>
    <property type="match status" value="1"/>
</dbReference>
<dbReference type="InterPro" id="IPR051014">
    <property type="entry name" value="Cation_Transport_ATPase_IB"/>
</dbReference>
<dbReference type="eggNOG" id="COG2217">
    <property type="taxonomic scope" value="Bacteria"/>
</dbReference>
<dbReference type="InterPro" id="IPR059000">
    <property type="entry name" value="ATPase_P-type_domA"/>
</dbReference>
<comment type="catalytic activity">
    <reaction evidence="7">
        <text>Zn(2+)(in) + ATP + H2O = Zn(2+)(out) + ADP + phosphate + H(+)</text>
        <dbReference type="Rhea" id="RHEA:20621"/>
        <dbReference type="ChEBI" id="CHEBI:15377"/>
        <dbReference type="ChEBI" id="CHEBI:15378"/>
        <dbReference type="ChEBI" id="CHEBI:29105"/>
        <dbReference type="ChEBI" id="CHEBI:30616"/>
        <dbReference type="ChEBI" id="CHEBI:43474"/>
        <dbReference type="ChEBI" id="CHEBI:456216"/>
        <dbReference type="EC" id="7.2.2.12"/>
    </reaction>
</comment>
<evidence type="ECO:0000256" key="5">
    <source>
        <dbReference type="ARBA" id="ARBA00023136"/>
    </source>
</evidence>
<dbReference type="EMBL" id="GL349583">
    <property type="protein sequence ID" value="EFI47359.1"/>
    <property type="molecule type" value="Genomic_DNA"/>
</dbReference>
<comment type="similarity">
    <text evidence="2 8">Belongs to the cation transport ATPase (P-type) (TC 3.A.3) family. Type IB subfamily.</text>
</comment>
<proteinExistence type="inferred from homology"/>
<dbReference type="GO" id="GO:0016463">
    <property type="term" value="F:P-type zinc transporter activity"/>
    <property type="evidence" value="ECO:0007669"/>
    <property type="project" value="UniProtKB-EC"/>
</dbReference>
<keyword evidence="4 8" id="KW-1133">Transmembrane helix</keyword>
<feature type="transmembrane region" description="Helical" evidence="8">
    <location>
        <begin position="38"/>
        <end position="57"/>
    </location>
</feature>
<feature type="transmembrane region" description="Helical" evidence="8">
    <location>
        <begin position="270"/>
        <end position="289"/>
    </location>
</feature>
<dbReference type="NCBIfam" id="TIGR01525">
    <property type="entry name" value="ATPase-IB_hvy"/>
    <property type="match status" value="1"/>
</dbReference>
<gene>
    <name evidence="10" type="ORF">HMPREF0665_02674</name>
</gene>
<dbReference type="SUPFAM" id="SSF81653">
    <property type="entry name" value="Calcium ATPase, transduction domain A"/>
    <property type="match status" value="1"/>
</dbReference>
<organism evidence="10 11">
    <name type="scientific">Segatella oris C735</name>
    <dbReference type="NCBI Taxonomy" id="563008"/>
    <lineage>
        <taxon>Bacteria</taxon>
        <taxon>Pseudomonadati</taxon>
        <taxon>Bacteroidota</taxon>
        <taxon>Bacteroidia</taxon>
        <taxon>Bacteroidales</taxon>
        <taxon>Prevotellaceae</taxon>
        <taxon>Segatella</taxon>
    </lineage>
</organism>
<keyword evidence="8" id="KW-0067">ATP-binding</keyword>
<sequence>MLYFATRLQNLFLTFANRNQNKRNMAHEAHHHEHEEEGMNWGLIIASAVFLVIGLLLDKLPMFWFINPYLIFSIYIVAFMPVGLPVMHKAWTAIKHEHDFFSEFMLMSVAAVGALYLGEYPEATAVMLLYYIGEGLQDRAVDRARDNIKSLLAFRPDFARMPDGRKERPENVEIGAKIEVQPGERVPLDGRLLGSSATFNTAALTGESMPRLIEAGQEVMAGMIATDSVVWLRVVRKANESAISRMLKMVEEATERKAPTENFIHRFAHIYTPAVIALAFLVVIVPWMVSLFTAFNYYFSVWLHLALVFLVISCPCALVISVPLSYFAGIGAASRRGILFKGSNSLDAVTKLDTAVFDKTGTLTTGTFQVEKTVGLSEEDMALVAAVEAVNSHPIAQAIVKSMQGKELIDVDKNQIENVPGYGMKYKTWLMGTLKLLKQEGVNYDEALESVAETIVAVAEDKLFKGYILLADTPKAGIFTLPKRLKAQGIKMMQVLSGDKQALIDRLVVKFEDAKDYVKGYGDLLPEHKVAHIEALKHEGREVAFIGDGINDAPVLALSNVGFAMGKMGADMAVETADVVIQTDDPLKVAEAIAIGRRTRRIVLQNIIFAIGVKVLVMVLGILGMATLWEAVFADSGVALLAVMNSMRALKK</sequence>
<dbReference type="Proteomes" id="UP000003805">
    <property type="component" value="Unassembled WGS sequence"/>
</dbReference>
<keyword evidence="3 8" id="KW-0812">Transmembrane</keyword>
<dbReference type="InterPro" id="IPR018303">
    <property type="entry name" value="ATPase_P-typ_P_site"/>
</dbReference>
<evidence type="ECO:0000313" key="11">
    <source>
        <dbReference type="Proteomes" id="UP000003805"/>
    </source>
</evidence>
<dbReference type="PANTHER" id="PTHR48085">
    <property type="entry name" value="CADMIUM/ZINC-TRANSPORTING ATPASE HMA2-RELATED"/>
    <property type="match status" value="1"/>
</dbReference>
<name>D7NGF8_9BACT</name>
<dbReference type="InterPro" id="IPR001757">
    <property type="entry name" value="P_typ_ATPase"/>
</dbReference>
<dbReference type="Gene3D" id="3.40.1110.10">
    <property type="entry name" value="Calcium-transporting ATPase, cytoplasmic domain N"/>
    <property type="match status" value="1"/>
</dbReference>
<dbReference type="GO" id="GO:0015086">
    <property type="term" value="F:cadmium ion transmembrane transporter activity"/>
    <property type="evidence" value="ECO:0007669"/>
    <property type="project" value="TreeGrafter"/>
</dbReference>
<dbReference type="AlphaFoldDB" id="D7NGF8"/>
<comment type="subcellular location">
    <subcellularLocation>
        <location evidence="8">Cell membrane</location>
    </subcellularLocation>
    <subcellularLocation>
        <location evidence="1">Membrane</location>
    </subcellularLocation>
</comment>
<reference evidence="10 11" key="1">
    <citation type="submission" date="2010-02" db="EMBL/GenBank/DDBJ databases">
        <title>The Genome Sequence of Prevotella oris strain C735.</title>
        <authorList>
            <consortium name="The Broad Institute Genome Sequencing Platform"/>
            <person name="Ward D."/>
            <person name="Feldgarden M."/>
            <person name="Earl A."/>
            <person name="Young S.K."/>
            <person name="Zeng Q."/>
            <person name="Koehrsen M."/>
            <person name="Alvarado L."/>
            <person name="Berlin A."/>
            <person name="Bochicchio J."/>
            <person name="Borenstein D."/>
            <person name="Chapman S.B."/>
            <person name="Chen Z."/>
            <person name="Engels R."/>
            <person name="Freedman E."/>
            <person name="Gellesch M."/>
            <person name="Goldberg J."/>
            <person name="Griggs A."/>
            <person name="Gujja S."/>
            <person name="Heilman E."/>
            <person name="Heiman D."/>
            <person name="Hepburn T."/>
            <person name="Howarth C."/>
            <person name="Jen D."/>
            <person name="Larson L."/>
            <person name="Mehta T."/>
            <person name="Park D."/>
            <person name="Pearson M."/>
            <person name="Roberts A."/>
            <person name="Saif S."/>
            <person name="Shea T."/>
            <person name="Shenoy N."/>
            <person name="Sisk P."/>
            <person name="Stolte C."/>
            <person name="Sykes S."/>
            <person name="Thomson T."/>
            <person name="Walk T."/>
            <person name="White J."/>
            <person name="Yandava C."/>
            <person name="Sibley C.D."/>
            <person name="Field T.R."/>
            <person name="Grinwis M."/>
            <person name="Eshaghurshan C.S."/>
            <person name="Surette M.G."/>
            <person name="Haas B."/>
            <person name="Nusbaum C."/>
            <person name="Birren B."/>
        </authorList>
    </citation>
    <scope>NUCLEOTIDE SEQUENCE [LARGE SCALE GENOMIC DNA]</scope>
    <source>
        <strain evidence="10 11">C735</strain>
    </source>
</reference>
<evidence type="ECO:0000259" key="9">
    <source>
        <dbReference type="Pfam" id="PF00122"/>
    </source>
</evidence>
<dbReference type="GO" id="GO:0016887">
    <property type="term" value="F:ATP hydrolysis activity"/>
    <property type="evidence" value="ECO:0007669"/>
    <property type="project" value="InterPro"/>
</dbReference>
<dbReference type="GO" id="GO:0005524">
    <property type="term" value="F:ATP binding"/>
    <property type="evidence" value="ECO:0007669"/>
    <property type="project" value="UniProtKB-UniRule"/>
</dbReference>
<dbReference type="InterPro" id="IPR023299">
    <property type="entry name" value="ATPase_P-typ_cyto_dom_N"/>
</dbReference>
<dbReference type="InterPro" id="IPR023214">
    <property type="entry name" value="HAD_sf"/>
</dbReference>
<protein>
    <recommendedName>
        <fullName evidence="6">P-type Zn(2+) transporter</fullName>
        <ecNumber evidence="6">7.2.2.12</ecNumber>
    </recommendedName>
</protein>
<keyword evidence="5 8" id="KW-0472">Membrane</keyword>
<dbReference type="PANTHER" id="PTHR48085:SF5">
    <property type="entry name" value="CADMIUM_ZINC-TRANSPORTING ATPASE HMA4-RELATED"/>
    <property type="match status" value="1"/>
</dbReference>
<keyword evidence="8" id="KW-1003">Cell membrane</keyword>
<feature type="transmembrane region" description="Helical" evidence="8">
    <location>
        <begin position="69"/>
        <end position="88"/>
    </location>
</feature>
<dbReference type="Gene3D" id="3.40.50.1000">
    <property type="entry name" value="HAD superfamily/HAD-like"/>
    <property type="match status" value="1"/>
</dbReference>
<evidence type="ECO:0000256" key="6">
    <source>
        <dbReference type="ARBA" id="ARBA00039097"/>
    </source>
</evidence>
<dbReference type="InterPro" id="IPR023298">
    <property type="entry name" value="ATPase_P-typ_TM_dom_sf"/>
</dbReference>
<evidence type="ECO:0000256" key="1">
    <source>
        <dbReference type="ARBA" id="ARBA00004370"/>
    </source>
</evidence>
<evidence type="ECO:0000256" key="7">
    <source>
        <dbReference type="ARBA" id="ARBA00047308"/>
    </source>
</evidence>
<dbReference type="Gene3D" id="2.70.150.10">
    <property type="entry name" value="Calcium-transporting ATPase, cytoplasmic transduction domain A"/>
    <property type="match status" value="1"/>
</dbReference>
<keyword evidence="8" id="KW-0479">Metal-binding</keyword>
<evidence type="ECO:0000256" key="3">
    <source>
        <dbReference type="ARBA" id="ARBA00022692"/>
    </source>
</evidence>
<dbReference type="InterPro" id="IPR036412">
    <property type="entry name" value="HAD-like_sf"/>
</dbReference>
<dbReference type="SUPFAM" id="SSF81665">
    <property type="entry name" value="Calcium ATPase, transmembrane domain M"/>
    <property type="match status" value="1"/>
</dbReference>
<dbReference type="PRINTS" id="PR00119">
    <property type="entry name" value="CATATPASE"/>
</dbReference>
<feature type="domain" description="P-type ATPase A" evidence="9">
    <location>
        <begin position="170"/>
        <end position="251"/>
    </location>
</feature>
<keyword evidence="11" id="KW-1185">Reference proteome</keyword>
<keyword evidence="8" id="KW-0547">Nucleotide-binding</keyword>
<evidence type="ECO:0000256" key="2">
    <source>
        <dbReference type="ARBA" id="ARBA00006024"/>
    </source>
</evidence>
<evidence type="ECO:0000256" key="8">
    <source>
        <dbReference type="RuleBase" id="RU362081"/>
    </source>
</evidence>
<feature type="transmembrane region" description="Helical" evidence="8">
    <location>
        <begin position="301"/>
        <end position="327"/>
    </location>
</feature>
<dbReference type="InterPro" id="IPR008250">
    <property type="entry name" value="ATPase_P-typ_transduc_dom_A_sf"/>
</dbReference>
<dbReference type="GO" id="GO:0005886">
    <property type="term" value="C:plasma membrane"/>
    <property type="evidence" value="ECO:0007669"/>
    <property type="project" value="UniProtKB-SubCell"/>
</dbReference>
<dbReference type="PROSITE" id="PS00154">
    <property type="entry name" value="ATPASE_E1_E2"/>
    <property type="match status" value="1"/>
</dbReference>
<accession>D7NGF8</accession>
<dbReference type="Pfam" id="PF00122">
    <property type="entry name" value="E1-E2_ATPase"/>
    <property type="match status" value="1"/>
</dbReference>
<dbReference type="SUPFAM" id="SSF56784">
    <property type="entry name" value="HAD-like"/>
    <property type="match status" value="1"/>
</dbReference>
<dbReference type="GO" id="GO:0046872">
    <property type="term" value="F:metal ion binding"/>
    <property type="evidence" value="ECO:0007669"/>
    <property type="project" value="UniProtKB-KW"/>
</dbReference>
<dbReference type="InterPro" id="IPR027256">
    <property type="entry name" value="P-typ_ATPase_IB"/>
</dbReference>
<evidence type="ECO:0000313" key="10">
    <source>
        <dbReference type="EMBL" id="EFI47359.1"/>
    </source>
</evidence>
<feature type="transmembrane region" description="Helical" evidence="8">
    <location>
        <begin position="100"/>
        <end position="118"/>
    </location>
</feature>
<feature type="transmembrane region" description="Helical" evidence="8">
    <location>
        <begin position="607"/>
        <end position="626"/>
    </location>
</feature>
<dbReference type="EC" id="7.2.2.12" evidence="6"/>
<evidence type="ECO:0000256" key="4">
    <source>
        <dbReference type="ARBA" id="ARBA00022989"/>
    </source>
</evidence>
<dbReference type="NCBIfam" id="TIGR01494">
    <property type="entry name" value="ATPase_P-type"/>
    <property type="match status" value="1"/>
</dbReference>
<dbReference type="HOGENOM" id="CLU_001771_6_2_10"/>